<accession>A0A7T0KF37</accession>
<dbReference type="SUPFAM" id="SSF101874">
    <property type="entry name" value="YceI-like"/>
    <property type="match status" value="1"/>
</dbReference>
<gene>
    <name evidence="3" type="ORF">G7Y31_11790</name>
</gene>
<evidence type="ECO:0000259" key="2">
    <source>
        <dbReference type="SMART" id="SM00867"/>
    </source>
</evidence>
<evidence type="ECO:0000256" key="1">
    <source>
        <dbReference type="ARBA" id="ARBA00008812"/>
    </source>
</evidence>
<comment type="similarity">
    <text evidence="1">Belongs to the UPF0312 family.</text>
</comment>
<feature type="domain" description="Lipid/polyisoprenoid-binding YceI-like" evidence="2">
    <location>
        <begin position="7"/>
        <end position="175"/>
    </location>
</feature>
<dbReference type="Proteomes" id="UP000594681">
    <property type="component" value="Chromosome"/>
</dbReference>
<dbReference type="Pfam" id="PF04264">
    <property type="entry name" value="YceI"/>
    <property type="match status" value="1"/>
</dbReference>
<name>A0A7T0KF37_9CORY</name>
<dbReference type="Gene3D" id="2.40.128.110">
    <property type="entry name" value="Lipid/polyisoprenoid-binding, YceI-like"/>
    <property type="match status" value="1"/>
</dbReference>
<proteinExistence type="inferred from homology"/>
<dbReference type="AlphaFoldDB" id="A0A7T0KF37"/>
<sequence>MTTLAGIYTIDPAHTTIGFVARHAMVTKTRGHFGEHTGTISVGESIADSSANVVVQAASIDTGNSDRDAHVRGEDFFDVERFPEITFATTAFDVDQDGNGTVTGDLTIKGITKPVTLKVDAEGLAEDHAGNTRFGFEATGKINRTDFGIDFNAPLNTGGVLISEEIKLEIEVSAIKQ</sequence>
<organism evidence="3 4">
    <name type="scientific">Corynebacterium lizhenjunii</name>
    <dbReference type="NCBI Taxonomy" id="2709394"/>
    <lineage>
        <taxon>Bacteria</taxon>
        <taxon>Bacillati</taxon>
        <taxon>Actinomycetota</taxon>
        <taxon>Actinomycetes</taxon>
        <taxon>Mycobacteriales</taxon>
        <taxon>Corynebacteriaceae</taxon>
        <taxon>Corynebacterium</taxon>
    </lineage>
</organism>
<reference evidence="3 4" key="1">
    <citation type="submission" date="2020-11" db="EMBL/GenBank/DDBJ databases">
        <title>Corynebacterium sp. ZJ-599.</title>
        <authorList>
            <person name="Zhou J."/>
        </authorList>
    </citation>
    <scope>NUCLEOTIDE SEQUENCE [LARGE SCALE GENOMIC DNA]</scope>
    <source>
        <strain evidence="3 4">ZJ-599</strain>
    </source>
</reference>
<evidence type="ECO:0000313" key="4">
    <source>
        <dbReference type="Proteomes" id="UP000594681"/>
    </source>
</evidence>
<evidence type="ECO:0000313" key="3">
    <source>
        <dbReference type="EMBL" id="QPK79150.1"/>
    </source>
</evidence>
<dbReference type="KEGG" id="cliz:G7Y31_11790"/>
<protein>
    <submittedName>
        <fullName evidence="3">Polyisoprenoid-binding protein</fullName>
    </submittedName>
</protein>
<dbReference type="RefSeq" id="WP_165009331.1">
    <property type="nucleotide sequence ID" value="NZ_CP064954.1"/>
</dbReference>
<dbReference type="InterPro" id="IPR036761">
    <property type="entry name" value="TTHA0802/YceI-like_sf"/>
</dbReference>
<keyword evidence="4" id="KW-1185">Reference proteome</keyword>
<dbReference type="EMBL" id="CP064954">
    <property type="protein sequence ID" value="QPK79150.1"/>
    <property type="molecule type" value="Genomic_DNA"/>
</dbReference>
<dbReference type="InterPro" id="IPR007372">
    <property type="entry name" value="Lipid/polyisoprenoid-bd_YceI"/>
</dbReference>
<dbReference type="PANTHER" id="PTHR34406">
    <property type="entry name" value="PROTEIN YCEI"/>
    <property type="match status" value="1"/>
</dbReference>
<dbReference type="SMART" id="SM00867">
    <property type="entry name" value="YceI"/>
    <property type="match status" value="1"/>
</dbReference>
<dbReference type="PANTHER" id="PTHR34406:SF1">
    <property type="entry name" value="PROTEIN YCEI"/>
    <property type="match status" value="1"/>
</dbReference>